<dbReference type="PANTHER" id="PTHR11733">
    <property type="entry name" value="ZINC METALLOPROTEASE FAMILY M13 NEPRILYSIN-RELATED"/>
    <property type="match status" value="1"/>
</dbReference>
<feature type="domain" description="Peptidase M13 C-terminal" evidence="9">
    <location>
        <begin position="761"/>
        <end position="801"/>
    </location>
</feature>
<name>A0A8C7S442_ONCMY</name>
<comment type="cofactor">
    <cofactor evidence="1">
        <name>Zn(2+)</name>
        <dbReference type="ChEBI" id="CHEBI:29105"/>
    </cofactor>
</comment>
<dbReference type="Gene3D" id="3.40.390.10">
    <property type="entry name" value="Collagenase (Catalytic Domain)"/>
    <property type="match status" value="1"/>
</dbReference>
<proteinExistence type="predicted"/>
<evidence type="ECO:0000256" key="5">
    <source>
        <dbReference type="ARBA" id="ARBA00022833"/>
    </source>
</evidence>
<organism evidence="11 12">
    <name type="scientific">Oncorhynchus mykiss</name>
    <name type="common">Rainbow trout</name>
    <name type="synonym">Salmo gairdneri</name>
    <dbReference type="NCBI Taxonomy" id="8022"/>
    <lineage>
        <taxon>Eukaryota</taxon>
        <taxon>Metazoa</taxon>
        <taxon>Chordata</taxon>
        <taxon>Craniata</taxon>
        <taxon>Vertebrata</taxon>
        <taxon>Euteleostomi</taxon>
        <taxon>Actinopterygii</taxon>
        <taxon>Neopterygii</taxon>
        <taxon>Teleostei</taxon>
        <taxon>Protacanthopterygii</taxon>
        <taxon>Salmoniformes</taxon>
        <taxon>Salmonidae</taxon>
        <taxon>Salmoninae</taxon>
        <taxon>Oncorhynchus</taxon>
    </lineage>
</organism>
<evidence type="ECO:0000313" key="11">
    <source>
        <dbReference type="Ensembl" id="ENSOMYP00000060958.2"/>
    </source>
</evidence>
<dbReference type="GeneTree" id="ENSGT00940000156050"/>
<keyword evidence="2" id="KW-0645">Protease</keyword>
<evidence type="ECO:0000256" key="8">
    <source>
        <dbReference type="SAM" id="Phobius"/>
    </source>
</evidence>
<dbReference type="AlphaFoldDB" id="A0A8C7S442"/>
<protein>
    <recommendedName>
        <fullName evidence="13">Peptidase M13 N-terminal domain-containing protein</fullName>
    </recommendedName>
</protein>
<evidence type="ECO:0000256" key="6">
    <source>
        <dbReference type="ARBA" id="ARBA00023049"/>
    </source>
</evidence>
<feature type="region of interest" description="Disordered" evidence="7">
    <location>
        <begin position="239"/>
        <end position="276"/>
    </location>
</feature>
<feature type="compositionally biased region" description="Polar residues" evidence="7">
    <location>
        <begin position="43"/>
        <end position="54"/>
    </location>
</feature>
<evidence type="ECO:0000256" key="4">
    <source>
        <dbReference type="ARBA" id="ARBA00022801"/>
    </source>
</evidence>
<evidence type="ECO:0000259" key="9">
    <source>
        <dbReference type="Pfam" id="PF01431"/>
    </source>
</evidence>
<sequence>MCEGEMRNVSGCNKLNPDRPNKTQQSMAETPAEPQIDCELRPPSNTLSEPQLQYQLHPLSEPQPLPQPDTLPQPLPQPQPDSLPGPQLLPQPDTLPQPLPQPQPDSLPAPQLLPQADTLPEPQPQPQPDSLPRPQLLPQPDTLPESQPQSEEEVKPWVWTRRCVLLLFLLASSFCASIVGLAYYSQQHLSPESTPPASPPCTSPACQRATARLSISVDPFSQPCDYFLFPCGSEGASLSNRGRQRGKGMPLHPQGHKSRAAQAEKERERGRKERETGTDIIEKAPADRMPDRQTALLLTMREILGENLKMCLSSVDVVPVLWDNHLNRTAETVSITGPLILTIKLLYNVPLSEAEDRSSPGNSARQKACMFYRSCMDTGPTETAGPEPFLRLVHKLGGWAVSGQWNQTDFNSTLSLLMRDYGTFPFFSVYVGKDPNDTQGDKRYIQIDQPDFQIPTEWSSKTQKSKANTQILRLFLASYQRLLALLGSPSSSTILHIGLFISLSSELAVAASPLPHRLQQGLLYQRITIKELQTLAPAIDWLGCLQTTFHPHPVSQSDHVLLHNLPYIVHMSRIIGKWLNKHELSGSGPLHTFMVLSLLHTVIPALDSRFTQTERNFSLALGTTEEDVPRWRQCVLQTEKGFDTVLKHILRETTAYTEAEELIQNVYSSIKSKLSDLRWTDEESRMSVLNKIQSLTPRLSTKNNIFSEAELNQLYSKVTIDEHMYFSNYIQSLSLQRQRPSKLFSQAEGDDIWSLTPFISGNELVFPIGMFVQPLFHPTYPRAINFGVLGSLMAKDILHLLLPNSKANSLNELLYDCNAVNEIMCRVCILHMFICVYACVCRFIHDPCVCRFIHDPCVCPDCSPCALVHSQSVSPRSIAECVRYQYLSMTEGPGREGAFSLSPAQQQEMWVQYSALQIALQAYNQSLKKYPGDSSLSGLSHTHLFLTSFTQINCDSDPYHEFMPFEPSFLVTVICGYSNLCPTTLSCPNKPQQHLLGTC</sequence>
<keyword evidence="8" id="KW-1133">Transmembrane helix</keyword>
<keyword evidence="3" id="KW-0479">Metal-binding</keyword>
<dbReference type="GO" id="GO:0004222">
    <property type="term" value="F:metalloendopeptidase activity"/>
    <property type="evidence" value="ECO:0007669"/>
    <property type="project" value="InterPro"/>
</dbReference>
<dbReference type="GO" id="GO:0005886">
    <property type="term" value="C:plasma membrane"/>
    <property type="evidence" value="ECO:0007669"/>
    <property type="project" value="TreeGrafter"/>
</dbReference>
<dbReference type="Pfam" id="PF05649">
    <property type="entry name" value="Peptidase_M13_N"/>
    <property type="match status" value="1"/>
</dbReference>
<evidence type="ECO:0000313" key="12">
    <source>
        <dbReference type="Proteomes" id="UP000694395"/>
    </source>
</evidence>
<gene>
    <name evidence="11" type="primary">kel</name>
</gene>
<dbReference type="GO" id="GO:0046872">
    <property type="term" value="F:metal ion binding"/>
    <property type="evidence" value="ECO:0007669"/>
    <property type="project" value="UniProtKB-KW"/>
</dbReference>
<evidence type="ECO:0008006" key="13">
    <source>
        <dbReference type="Google" id="ProtNLM"/>
    </source>
</evidence>
<dbReference type="PANTHER" id="PTHR11733:SF128">
    <property type="entry name" value="KELL BLOOD GROUP GLYCOPROTEIN"/>
    <property type="match status" value="1"/>
</dbReference>
<dbReference type="SUPFAM" id="SSF55486">
    <property type="entry name" value="Metalloproteases ('zincins'), catalytic domain"/>
    <property type="match status" value="1"/>
</dbReference>
<feature type="compositionally biased region" description="Low complexity" evidence="7">
    <location>
        <begin position="108"/>
        <end position="120"/>
    </location>
</feature>
<dbReference type="InterPro" id="IPR024079">
    <property type="entry name" value="MetalloPept_cat_dom_sf"/>
</dbReference>
<reference evidence="11" key="2">
    <citation type="submission" date="2025-08" db="UniProtKB">
        <authorList>
            <consortium name="Ensembl"/>
        </authorList>
    </citation>
    <scope>IDENTIFICATION</scope>
</reference>
<feature type="compositionally biased region" description="Basic and acidic residues" evidence="7">
    <location>
        <begin position="262"/>
        <end position="276"/>
    </location>
</feature>
<reference evidence="11" key="1">
    <citation type="submission" date="2020-07" db="EMBL/GenBank/DDBJ databases">
        <title>A long reads based de novo assembly of the rainbow trout Arlee double haploid line genome.</title>
        <authorList>
            <person name="Gao G."/>
            <person name="Palti Y."/>
        </authorList>
    </citation>
    <scope>NUCLEOTIDE SEQUENCE [LARGE SCALE GENOMIC DNA]</scope>
</reference>
<reference evidence="11" key="3">
    <citation type="submission" date="2025-09" db="UniProtKB">
        <authorList>
            <consortium name="Ensembl"/>
        </authorList>
    </citation>
    <scope>IDENTIFICATION</scope>
</reference>
<feature type="transmembrane region" description="Helical" evidence="8">
    <location>
        <begin position="164"/>
        <end position="184"/>
    </location>
</feature>
<accession>A0A8C7S442</accession>
<evidence type="ECO:0000259" key="10">
    <source>
        <dbReference type="Pfam" id="PF05649"/>
    </source>
</evidence>
<dbReference type="Gene3D" id="1.10.1380.10">
    <property type="entry name" value="Neutral endopeptidase , domain2"/>
    <property type="match status" value="1"/>
</dbReference>
<feature type="compositionally biased region" description="Pro residues" evidence="7">
    <location>
        <begin position="61"/>
        <end position="107"/>
    </location>
</feature>
<feature type="domain" description="Peptidase M13 N-terminal" evidence="10">
    <location>
        <begin position="356"/>
        <end position="698"/>
    </location>
</feature>
<keyword evidence="12" id="KW-1185">Reference proteome</keyword>
<dbReference type="InterPro" id="IPR018497">
    <property type="entry name" value="Peptidase_M13_C"/>
</dbReference>
<evidence type="ECO:0000256" key="7">
    <source>
        <dbReference type="SAM" id="MobiDB-lite"/>
    </source>
</evidence>
<keyword evidence="4" id="KW-0378">Hydrolase</keyword>
<evidence type="ECO:0000256" key="3">
    <source>
        <dbReference type="ARBA" id="ARBA00022723"/>
    </source>
</evidence>
<keyword evidence="8" id="KW-0472">Membrane</keyword>
<dbReference type="Pfam" id="PF01431">
    <property type="entry name" value="Peptidase_M13"/>
    <property type="match status" value="1"/>
</dbReference>
<dbReference type="Proteomes" id="UP000694395">
    <property type="component" value="Chromosome 3"/>
</dbReference>
<feature type="region of interest" description="Disordered" evidence="7">
    <location>
        <begin position="1"/>
        <end position="152"/>
    </location>
</feature>
<feature type="compositionally biased region" description="Pro residues" evidence="7">
    <location>
        <begin position="121"/>
        <end position="137"/>
    </location>
</feature>
<evidence type="ECO:0000256" key="2">
    <source>
        <dbReference type="ARBA" id="ARBA00022670"/>
    </source>
</evidence>
<keyword evidence="8" id="KW-0812">Transmembrane</keyword>
<dbReference type="InterPro" id="IPR008753">
    <property type="entry name" value="Peptidase_M13_N"/>
</dbReference>
<keyword evidence="5" id="KW-0862">Zinc</keyword>
<dbReference type="PROSITE" id="PS51885">
    <property type="entry name" value="NEPRILYSIN"/>
    <property type="match status" value="1"/>
</dbReference>
<dbReference type="GO" id="GO:0016485">
    <property type="term" value="P:protein processing"/>
    <property type="evidence" value="ECO:0007669"/>
    <property type="project" value="TreeGrafter"/>
</dbReference>
<dbReference type="InterPro" id="IPR000718">
    <property type="entry name" value="Peptidase_M13"/>
</dbReference>
<evidence type="ECO:0000256" key="1">
    <source>
        <dbReference type="ARBA" id="ARBA00001947"/>
    </source>
</evidence>
<keyword evidence="6" id="KW-0482">Metalloprotease</keyword>
<dbReference type="InterPro" id="IPR042089">
    <property type="entry name" value="Peptidase_M13_dom_2"/>
</dbReference>
<dbReference type="Ensembl" id="ENSOMYT00000066360.2">
    <property type="protein sequence ID" value="ENSOMYP00000060958.2"/>
    <property type="gene ID" value="ENSOMYG00000028172.2"/>
</dbReference>